<feature type="compositionally biased region" description="Polar residues" evidence="1">
    <location>
        <begin position="480"/>
        <end position="489"/>
    </location>
</feature>
<dbReference type="OrthoDB" id="7203912at2"/>
<organism evidence="3 4">
    <name type="scientific">Tropicibacter naphthalenivorans</name>
    <dbReference type="NCBI Taxonomy" id="441103"/>
    <lineage>
        <taxon>Bacteria</taxon>
        <taxon>Pseudomonadati</taxon>
        <taxon>Pseudomonadota</taxon>
        <taxon>Alphaproteobacteria</taxon>
        <taxon>Rhodobacterales</taxon>
        <taxon>Roseobacteraceae</taxon>
        <taxon>Tropicibacter</taxon>
    </lineage>
</organism>
<feature type="region of interest" description="Disordered" evidence="1">
    <location>
        <begin position="325"/>
        <end position="346"/>
    </location>
</feature>
<keyword evidence="3" id="KW-0969">Cilium</keyword>
<evidence type="ECO:0000313" key="3">
    <source>
        <dbReference type="EMBL" id="CUH79736.1"/>
    </source>
</evidence>
<feature type="compositionally biased region" description="Basic and acidic residues" evidence="1">
    <location>
        <begin position="469"/>
        <end position="478"/>
    </location>
</feature>
<feature type="domain" description="Flagellar hook-length control protein-like C-terminal" evidence="2">
    <location>
        <begin position="839"/>
        <end position="910"/>
    </location>
</feature>
<dbReference type="Proteomes" id="UP000054935">
    <property type="component" value="Unassembled WGS sequence"/>
</dbReference>
<feature type="region of interest" description="Disordered" evidence="1">
    <location>
        <begin position="902"/>
        <end position="945"/>
    </location>
</feature>
<feature type="region of interest" description="Disordered" evidence="1">
    <location>
        <begin position="1"/>
        <end position="176"/>
    </location>
</feature>
<reference evidence="3 4" key="1">
    <citation type="submission" date="2015-09" db="EMBL/GenBank/DDBJ databases">
        <authorList>
            <consortium name="Swine Surveillance"/>
        </authorList>
    </citation>
    <scope>NUCLEOTIDE SEQUENCE [LARGE SCALE GENOMIC DNA]</scope>
    <source>
        <strain evidence="3 4">CECT 7648</strain>
    </source>
</reference>
<name>A0A0P1GE59_9RHOB</name>
<evidence type="ECO:0000256" key="1">
    <source>
        <dbReference type="SAM" id="MobiDB-lite"/>
    </source>
</evidence>
<feature type="compositionally biased region" description="Low complexity" evidence="1">
    <location>
        <begin position="1"/>
        <end position="14"/>
    </location>
</feature>
<keyword evidence="4" id="KW-1185">Reference proteome</keyword>
<feature type="compositionally biased region" description="Basic and acidic residues" evidence="1">
    <location>
        <begin position="82"/>
        <end position="97"/>
    </location>
</feature>
<feature type="compositionally biased region" description="Polar residues" evidence="1">
    <location>
        <begin position="328"/>
        <end position="339"/>
    </location>
</feature>
<keyword evidence="3" id="KW-0966">Cell projection</keyword>
<dbReference type="Pfam" id="PF02120">
    <property type="entry name" value="Flg_hook"/>
    <property type="match status" value="1"/>
</dbReference>
<feature type="region of interest" description="Disordered" evidence="1">
    <location>
        <begin position="292"/>
        <end position="312"/>
    </location>
</feature>
<dbReference type="AlphaFoldDB" id="A0A0P1GE59"/>
<feature type="compositionally biased region" description="Acidic residues" evidence="1">
    <location>
        <begin position="64"/>
        <end position="81"/>
    </location>
</feature>
<dbReference type="STRING" id="441103.TRN7648_02622"/>
<dbReference type="CDD" id="cd17470">
    <property type="entry name" value="T3SS_Flik_C"/>
    <property type="match status" value="1"/>
</dbReference>
<feature type="region of interest" description="Disordered" evidence="1">
    <location>
        <begin position="798"/>
        <end position="822"/>
    </location>
</feature>
<proteinExistence type="predicted"/>
<dbReference type="Gene3D" id="3.30.750.140">
    <property type="match status" value="1"/>
</dbReference>
<dbReference type="InterPro" id="IPR038610">
    <property type="entry name" value="FliK-like_C_sf"/>
</dbReference>
<sequence>MLTQLTSLLGLTQSPQASDAQTPEKGDTQFSDIFAELGNDASGARPERNPAEAVKSTEAPATDEPTDVPDESIPETSEDDVDLTRIEAPDVVEEHSSDLPLKFFGGETSESPETRKPVPDAEPPKAEMVQPKERNDAAARPARAESGIALKVAAQATTDLPSKGVPPAPEKSAESLPLQMSQVARPVKVPPIATVEPSEVATAPAVRAARHKQVAEVDIIAPPPAPRMAVSTLVGQPNPAAAATGTATVEPKQNAIPVLAAKELKPWTAGLQSAPKAKTLPLMASAAKMPSVPAPSVAEGAPDGTPKVTPIAQDMPINAPKFALSETDPVNQPKPQSVERSVAGPVTVPQLVPQSAAKTDTKNVGAALPDLAQLVSEMESIEAKQPIGPRTEPRAKALESRGQLGEVSVRITSEPRASGASSKVHTPESTTRAVVDTQSLPAADPQAPERTASEAPYTDKPRTVARPISVERAEKPSEPVRTTRTTVPESPTPLAETEVEQAAPTPRTSEPRDLPLPDMPREPHKAVRADEARPTPLRVTEPAQARTEVQVHPQNGTSVHTPALESEADAQVFVTRSSESREWIAAEKPTKIEPRTQANAFLAGLGSDDVAETVAKERPVPAAARTNEIEIKVKDVTPEVRSAVAATSTDPGRPSPTVPQPVVAQERELPTQSPISPRSPQADGDILDDAEEVFVTRKATRPADPIVPQKPVQPNAPALEAKVTDAIHPRELIRKERETQVAMPMAASVSNAKAPEMAAVTVPIQAIAPEMTQSRGRVNAPTLFEVTEEEGVEFTTISAPSDARGPSASAQIHPATPNTPATSAQVIRQITEAVARMTEDRIEIRLNPEELGQVRLQLVHSDQGMTVNIQADRQETLDLMRRHIDQLSRDLADAGFEGAGFSFGDDARDGQKPGARSVSAPEHVEDPTPANAPKSAAQDGLDILI</sequence>
<gene>
    <name evidence="3" type="ORF">TRN7648_02622</name>
</gene>
<evidence type="ECO:0000259" key="2">
    <source>
        <dbReference type="Pfam" id="PF02120"/>
    </source>
</evidence>
<dbReference type="RefSeq" id="WP_058248105.1">
    <property type="nucleotide sequence ID" value="NZ_CYSE01000004.1"/>
</dbReference>
<accession>A0A0P1GE59</accession>
<feature type="compositionally biased region" description="Polar residues" evidence="1">
    <location>
        <begin position="670"/>
        <end position="679"/>
    </location>
</feature>
<feature type="region of interest" description="Disordered" evidence="1">
    <location>
        <begin position="638"/>
        <end position="685"/>
    </location>
</feature>
<evidence type="ECO:0000313" key="4">
    <source>
        <dbReference type="Proteomes" id="UP000054935"/>
    </source>
</evidence>
<keyword evidence="3" id="KW-0282">Flagellum</keyword>
<dbReference type="EMBL" id="CYSE01000004">
    <property type="protein sequence ID" value="CUH79736.1"/>
    <property type="molecule type" value="Genomic_DNA"/>
</dbReference>
<feature type="compositionally biased region" description="Basic and acidic residues" evidence="1">
    <location>
        <begin position="509"/>
        <end position="533"/>
    </location>
</feature>
<feature type="region of interest" description="Disordered" evidence="1">
    <location>
        <begin position="381"/>
        <end position="569"/>
    </location>
</feature>
<dbReference type="InterPro" id="IPR021136">
    <property type="entry name" value="Flagellar_hook_control-like_C"/>
</dbReference>
<feature type="compositionally biased region" description="Basic and acidic residues" evidence="1">
    <location>
        <begin position="112"/>
        <end position="137"/>
    </location>
</feature>
<protein>
    <submittedName>
        <fullName evidence="3">Flagellar hook-length control protein FliK</fullName>
    </submittedName>
</protein>
<feature type="compositionally biased region" description="Polar residues" evidence="1">
    <location>
        <begin position="419"/>
        <end position="440"/>
    </location>
</feature>